<dbReference type="SUPFAM" id="SSF52540">
    <property type="entry name" value="P-loop containing nucleoside triphosphate hydrolases"/>
    <property type="match status" value="1"/>
</dbReference>
<dbReference type="RefSeq" id="WP_069681117.1">
    <property type="nucleotide sequence ID" value="NZ_CP017255.2"/>
</dbReference>
<comment type="similarity">
    <text evidence="1">Belongs to the ABC transporter superfamily.</text>
</comment>
<dbReference type="KEGG" id="ctae:BGI42_14725"/>
<dbReference type="AlphaFoldDB" id="A0A1D7XNT8"/>
<evidence type="ECO:0000313" key="6">
    <source>
        <dbReference type="EMBL" id="AOR24998.1"/>
    </source>
</evidence>
<evidence type="ECO:0000313" key="7">
    <source>
        <dbReference type="Proteomes" id="UP000094652"/>
    </source>
</evidence>
<accession>A0A1D7XNT8</accession>
<keyword evidence="4 6" id="KW-0067">ATP-binding</keyword>
<keyword evidence="3" id="KW-0547">Nucleotide-binding</keyword>
<sequence length="214" mass="24507">MLEIKNLTKNYKSLNVLNNFSLTINNNDFLGLVGPNGVGKTTLIKCITGICKIQLGDILVDKKSLFKYPYETKQKIGVCFQNDTFDRFFNIYDTLKFNAMYNGLSKNEAIQRTDEVLKLVKLENKAKCYGNELSGGMKKRFQIAQSIIHNPEIIILDEPSAGVDLQLKEDLYQLLLDLHSKENKTILLVSHYLDEIENLCNRAIFIKDCKLFLE</sequence>
<dbReference type="Pfam" id="PF00005">
    <property type="entry name" value="ABC_tran"/>
    <property type="match status" value="1"/>
</dbReference>
<dbReference type="Proteomes" id="UP000094652">
    <property type="component" value="Plasmid pCt2"/>
</dbReference>
<gene>
    <name evidence="6" type="ORF">BGI42_14725</name>
</gene>
<name>A0A1D7XNT8_9CLOT</name>
<dbReference type="InterPro" id="IPR003593">
    <property type="entry name" value="AAA+_ATPase"/>
</dbReference>
<dbReference type="SMART" id="SM00382">
    <property type="entry name" value="AAA"/>
    <property type="match status" value="1"/>
</dbReference>
<protein>
    <submittedName>
        <fullName evidence="6">ABC transporter ATP-binding protein</fullName>
    </submittedName>
</protein>
<dbReference type="EMBL" id="CP017255">
    <property type="protein sequence ID" value="AOR24998.1"/>
    <property type="molecule type" value="Genomic_DNA"/>
</dbReference>
<dbReference type="PROSITE" id="PS50893">
    <property type="entry name" value="ABC_TRANSPORTER_2"/>
    <property type="match status" value="1"/>
</dbReference>
<evidence type="ECO:0000256" key="1">
    <source>
        <dbReference type="ARBA" id="ARBA00005417"/>
    </source>
</evidence>
<evidence type="ECO:0000259" key="5">
    <source>
        <dbReference type="PROSITE" id="PS50893"/>
    </source>
</evidence>
<keyword evidence="2" id="KW-0813">Transport</keyword>
<dbReference type="Gene3D" id="3.40.50.300">
    <property type="entry name" value="P-loop containing nucleotide triphosphate hydrolases"/>
    <property type="match status" value="1"/>
</dbReference>
<organism evidence="6 7">
    <name type="scientific">Clostridium taeniosporum</name>
    <dbReference type="NCBI Taxonomy" id="394958"/>
    <lineage>
        <taxon>Bacteria</taxon>
        <taxon>Bacillati</taxon>
        <taxon>Bacillota</taxon>
        <taxon>Clostridia</taxon>
        <taxon>Eubacteriales</taxon>
        <taxon>Clostridiaceae</taxon>
        <taxon>Clostridium</taxon>
    </lineage>
</organism>
<dbReference type="InterPro" id="IPR050763">
    <property type="entry name" value="ABC_transporter_ATP-binding"/>
</dbReference>
<evidence type="ECO:0000256" key="2">
    <source>
        <dbReference type="ARBA" id="ARBA00022448"/>
    </source>
</evidence>
<feature type="domain" description="ABC transporter" evidence="5">
    <location>
        <begin position="2"/>
        <end position="213"/>
    </location>
</feature>
<dbReference type="GO" id="GO:0016887">
    <property type="term" value="F:ATP hydrolysis activity"/>
    <property type="evidence" value="ECO:0007669"/>
    <property type="project" value="InterPro"/>
</dbReference>
<dbReference type="PROSITE" id="PS00211">
    <property type="entry name" value="ABC_TRANSPORTER_1"/>
    <property type="match status" value="1"/>
</dbReference>
<dbReference type="InterPro" id="IPR017871">
    <property type="entry name" value="ABC_transporter-like_CS"/>
</dbReference>
<dbReference type="GO" id="GO:0005524">
    <property type="term" value="F:ATP binding"/>
    <property type="evidence" value="ECO:0007669"/>
    <property type="project" value="UniProtKB-KW"/>
</dbReference>
<evidence type="ECO:0000256" key="4">
    <source>
        <dbReference type="ARBA" id="ARBA00022840"/>
    </source>
</evidence>
<dbReference type="OrthoDB" id="9804819at2"/>
<dbReference type="PANTHER" id="PTHR42711">
    <property type="entry name" value="ABC TRANSPORTER ATP-BINDING PROTEIN"/>
    <property type="match status" value="1"/>
</dbReference>
<keyword evidence="6" id="KW-0614">Plasmid</keyword>
<dbReference type="PANTHER" id="PTHR42711:SF5">
    <property type="entry name" value="ABC TRANSPORTER ATP-BINDING PROTEIN NATA"/>
    <property type="match status" value="1"/>
</dbReference>
<geneLocation type="plasmid" evidence="7">
    <name>pct2</name>
</geneLocation>
<dbReference type="InterPro" id="IPR003439">
    <property type="entry name" value="ABC_transporter-like_ATP-bd"/>
</dbReference>
<dbReference type="InterPro" id="IPR027417">
    <property type="entry name" value="P-loop_NTPase"/>
</dbReference>
<evidence type="ECO:0000256" key="3">
    <source>
        <dbReference type="ARBA" id="ARBA00022741"/>
    </source>
</evidence>
<proteinExistence type="inferred from homology"/>
<keyword evidence="7" id="KW-1185">Reference proteome</keyword>
<reference evidence="7" key="1">
    <citation type="submission" date="2016-09" db="EMBL/GenBank/DDBJ databases">
        <title>Genomics of Clostridium taeniosporum, an organism which forms endospores with ribbon-like appendages.</title>
        <authorList>
            <person name="Walker J.R."/>
        </authorList>
    </citation>
    <scope>NUCLEOTIDE SEQUENCE [LARGE SCALE GENOMIC DNA]</scope>
    <source>
        <strain evidence="7">1/k</strain>
        <plasmid evidence="7">Plasmid pct2</plasmid>
    </source>
</reference>